<dbReference type="InterPro" id="IPR027443">
    <property type="entry name" value="IPNS-like_sf"/>
</dbReference>
<name>A0ABV9XIS3_9ACTN</name>
<proteinExistence type="predicted"/>
<dbReference type="Gene3D" id="2.60.120.330">
    <property type="entry name" value="B-lactam Antibiotic, Isopenicillin N Synthase, Chain"/>
    <property type="match status" value="1"/>
</dbReference>
<reference evidence="4" key="1">
    <citation type="journal article" date="2019" name="Int. J. Syst. Evol. Microbiol.">
        <title>The Global Catalogue of Microorganisms (GCM) 10K type strain sequencing project: providing services to taxonomists for standard genome sequencing and annotation.</title>
        <authorList>
            <consortium name="The Broad Institute Genomics Platform"/>
            <consortium name="The Broad Institute Genome Sequencing Center for Infectious Disease"/>
            <person name="Wu L."/>
            <person name="Ma J."/>
        </authorList>
    </citation>
    <scope>NUCLEOTIDE SEQUENCE [LARGE SCALE GENOMIC DNA]</scope>
    <source>
        <strain evidence="4">CGMCC 4.1648</strain>
    </source>
</reference>
<dbReference type="RefSeq" id="WP_345686939.1">
    <property type="nucleotide sequence ID" value="NZ_BAABIT010000001.1"/>
</dbReference>
<evidence type="ECO:0000256" key="1">
    <source>
        <dbReference type="SAM" id="MobiDB-lite"/>
    </source>
</evidence>
<dbReference type="InterPro" id="IPR007803">
    <property type="entry name" value="Asp/Arg/Pro-Hydrxlase"/>
</dbReference>
<feature type="domain" description="Aspartyl/asparaginy/proline hydroxylase" evidence="2">
    <location>
        <begin position="29"/>
        <end position="192"/>
    </location>
</feature>
<sequence>MTTAPVHTAATVAMPAEAARLNATYDPERLLAELDAVRNRTWEKQRVYSETGVGAATDVDWRCLALRSPGGDGTRTDPGGPGPRDFAPTEWLDRMPYVREVLDSIPAPLHAVRFMALGTDTVGIDHTDPKYGPRWGVARLHVPVTTNPRALLVLDGVTHRWQPGEFWFGDFSRVHHVENTGPEPRVHLVVDALVTPGLVRVFPEAWQEYFASGEVLYNRPSCGQRAEERARLECSFDVPATFPLWEEDGTLDVDQPWTRVSVRDDGTQLVLDQGTGQPYALVHIDANEYRLAGWSEERTLQLFLEGRQPHAVLRIRDGRSVTERSVPAVPGRTDGR</sequence>
<accession>A0ABV9XIS3</accession>
<dbReference type="Proteomes" id="UP001595829">
    <property type="component" value="Unassembled WGS sequence"/>
</dbReference>
<protein>
    <submittedName>
        <fullName evidence="3">Aspartyl/asparaginyl beta-hydroxylase domain-containing protein</fullName>
    </submittedName>
</protein>
<dbReference type="Pfam" id="PF05118">
    <property type="entry name" value="Asp_Arg_Hydrox"/>
    <property type="match status" value="1"/>
</dbReference>
<evidence type="ECO:0000259" key="2">
    <source>
        <dbReference type="Pfam" id="PF05118"/>
    </source>
</evidence>
<evidence type="ECO:0000313" key="4">
    <source>
        <dbReference type="Proteomes" id="UP001595829"/>
    </source>
</evidence>
<evidence type="ECO:0000313" key="3">
    <source>
        <dbReference type="EMBL" id="MFC5023983.1"/>
    </source>
</evidence>
<organism evidence="3 4">
    <name type="scientific">Streptomyces coeruleoprunus</name>
    <dbReference type="NCBI Taxonomy" id="285563"/>
    <lineage>
        <taxon>Bacteria</taxon>
        <taxon>Bacillati</taxon>
        <taxon>Actinomycetota</taxon>
        <taxon>Actinomycetes</taxon>
        <taxon>Kitasatosporales</taxon>
        <taxon>Streptomycetaceae</taxon>
        <taxon>Streptomyces</taxon>
    </lineage>
</organism>
<gene>
    <name evidence="3" type="ORF">ACFPM3_17760</name>
</gene>
<feature type="region of interest" description="Disordered" evidence="1">
    <location>
        <begin position="67"/>
        <end position="88"/>
    </location>
</feature>
<comment type="caution">
    <text evidence="3">The sequence shown here is derived from an EMBL/GenBank/DDBJ whole genome shotgun (WGS) entry which is preliminary data.</text>
</comment>
<keyword evidence="4" id="KW-1185">Reference proteome</keyword>
<dbReference type="EMBL" id="JBHSJD010000013">
    <property type="protein sequence ID" value="MFC5023983.1"/>
    <property type="molecule type" value="Genomic_DNA"/>
</dbReference>
<dbReference type="SUPFAM" id="SSF51197">
    <property type="entry name" value="Clavaminate synthase-like"/>
    <property type="match status" value="1"/>
</dbReference>